<dbReference type="InterPro" id="IPR050708">
    <property type="entry name" value="T6SS_VgrG/RHS"/>
</dbReference>
<dbReference type="RefSeq" id="WP_341697416.1">
    <property type="nucleotide sequence ID" value="NZ_JBBYHR010000006.1"/>
</dbReference>
<name>A0ABU9HXR0_9FLAO</name>
<dbReference type="Gene3D" id="2.180.10.10">
    <property type="entry name" value="RHS repeat-associated core"/>
    <property type="match status" value="1"/>
</dbReference>
<accession>A0ABU9HXR0</accession>
<dbReference type="Proteomes" id="UP001464555">
    <property type="component" value="Unassembled WGS sequence"/>
</dbReference>
<dbReference type="NCBIfam" id="TIGR03696">
    <property type="entry name" value="Rhs_assc_core"/>
    <property type="match status" value="1"/>
</dbReference>
<reference evidence="2 3" key="1">
    <citation type="submission" date="2024-04" db="EMBL/GenBank/DDBJ databases">
        <title>Flavobacterium sp. DGU11 16S ribosomal RNA gene Genome sequencing and assembly.</title>
        <authorList>
            <person name="Park S."/>
        </authorList>
    </citation>
    <scope>NUCLEOTIDE SEQUENCE [LARGE SCALE GENOMIC DNA]</scope>
    <source>
        <strain evidence="2 3">DGU11</strain>
    </source>
</reference>
<dbReference type="InterPro" id="IPR022385">
    <property type="entry name" value="Rhs_assc_core"/>
</dbReference>
<protein>
    <submittedName>
        <fullName evidence="2">RHS repeat-associated core domain-containing protein</fullName>
    </submittedName>
</protein>
<organism evidence="2 3">
    <name type="scientific">Flavobacterium arundinis</name>
    <dbReference type="NCBI Taxonomy" id="3139143"/>
    <lineage>
        <taxon>Bacteria</taxon>
        <taxon>Pseudomonadati</taxon>
        <taxon>Bacteroidota</taxon>
        <taxon>Flavobacteriia</taxon>
        <taxon>Flavobacteriales</taxon>
        <taxon>Flavobacteriaceae</taxon>
        <taxon>Flavobacterium</taxon>
    </lineage>
</organism>
<evidence type="ECO:0000256" key="1">
    <source>
        <dbReference type="SAM" id="MobiDB-lite"/>
    </source>
</evidence>
<keyword evidence="3" id="KW-1185">Reference proteome</keyword>
<gene>
    <name evidence="2" type="ORF">AAEO56_11680</name>
</gene>
<proteinExistence type="predicted"/>
<dbReference type="EMBL" id="JBBYHR010000006">
    <property type="protein sequence ID" value="MEL1244926.1"/>
    <property type="molecule type" value="Genomic_DNA"/>
</dbReference>
<dbReference type="PANTHER" id="PTHR32305">
    <property type="match status" value="1"/>
</dbReference>
<dbReference type="PANTHER" id="PTHR32305:SF15">
    <property type="entry name" value="PROTEIN RHSA-RELATED"/>
    <property type="match status" value="1"/>
</dbReference>
<sequence>MKEKKDYYPFGMLVPERNDKDTADNYRYGFNGKEKDDEWKGNGMQYDYGFRIYDPRIGRFLSTDPLSKSYPWYTPYQFSGNSPIANMDLDGLEEYYYLASWNKKSGKIEFKLQNTVSKKSFLGYEWTPAEEHIVTFISADGDEDIYSFTENGHLTRIDGRGERVNKISSFKEYKKASANKKFESEDKAVRDFEGDYDRNGFFSEGALTLNFWGNVARDYTEQTVMNGTALRYSRGSNIPLSATPEQEGNNNNNKGLVATSGKAGGGAKLEYIAQQTRDRIQAVANKYELEITVVGSRASGKAEEHSDWDYIIKGGNSKSRSSALYQLPKNSKAAKDGDMRPGSEQLTGVEVDNSKPHITFTPNK</sequence>
<comment type="caution">
    <text evidence="2">The sequence shown here is derived from an EMBL/GenBank/DDBJ whole genome shotgun (WGS) entry which is preliminary data.</text>
</comment>
<evidence type="ECO:0000313" key="3">
    <source>
        <dbReference type="Proteomes" id="UP001464555"/>
    </source>
</evidence>
<feature type="region of interest" description="Disordered" evidence="1">
    <location>
        <begin position="329"/>
        <end position="364"/>
    </location>
</feature>
<evidence type="ECO:0000313" key="2">
    <source>
        <dbReference type="EMBL" id="MEL1244926.1"/>
    </source>
</evidence>